<sequence>MTIKRLLGAVLTLSITAMLAGCGSTTISQVRDGQTEQPVWLPVEKANPIIKSTMTPDLAALRKIAPGTAKLEVYRLIGHPMYREGMVGVHEWDYVFKLPMPNGEIVTCQYKILFNNNMLSEQTFWNPQLCADIVGGIEAAPPKQEPHTAAAVELSSDFLFDFDSAELSQDAPAAIDAQVVKVLDEAEQVEMLRVIGYTDRLGSDDYNMRLSQERAEAVKNYLVSRGIPAEAITSGGRGESDPVVQCDDIQRNALIKCLKPNRRVRIEVIAR</sequence>
<dbReference type="EMBL" id="FUZV01000002">
    <property type="protein sequence ID" value="SKC81472.1"/>
    <property type="molecule type" value="Genomic_DNA"/>
</dbReference>
<dbReference type="PROSITE" id="PS51257">
    <property type="entry name" value="PROKAR_LIPOPROTEIN"/>
    <property type="match status" value="1"/>
</dbReference>
<proteinExistence type="predicted"/>
<dbReference type="Pfam" id="PF00691">
    <property type="entry name" value="OmpA"/>
    <property type="match status" value="1"/>
</dbReference>
<dbReference type="GO" id="GO:0009279">
    <property type="term" value="C:cell outer membrane"/>
    <property type="evidence" value="ECO:0007669"/>
    <property type="project" value="UniProtKB-SubCell"/>
</dbReference>
<dbReference type="Pfam" id="PF04355">
    <property type="entry name" value="BamE"/>
    <property type="match status" value="1"/>
</dbReference>
<evidence type="ECO:0000256" key="6">
    <source>
        <dbReference type="SAM" id="SignalP"/>
    </source>
</evidence>
<feature type="domain" description="OmpA-like" evidence="7">
    <location>
        <begin position="147"/>
        <end position="271"/>
    </location>
</feature>
<keyword evidence="3 5" id="KW-0472">Membrane</keyword>
<evidence type="ECO:0000256" key="1">
    <source>
        <dbReference type="ARBA" id="ARBA00004442"/>
    </source>
</evidence>
<evidence type="ECO:0000256" key="4">
    <source>
        <dbReference type="ARBA" id="ARBA00023237"/>
    </source>
</evidence>
<dbReference type="PANTHER" id="PTHR30329:SF21">
    <property type="entry name" value="LIPOPROTEIN YIAD-RELATED"/>
    <property type="match status" value="1"/>
</dbReference>
<dbReference type="OrthoDB" id="1149075at2"/>
<evidence type="ECO:0000256" key="2">
    <source>
        <dbReference type="ARBA" id="ARBA00022729"/>
    </source>
</evidence>
<dbReference type="InterPro" id="IPR006664">
    <property type="entry name" value="OMP_bac"/>
</dbReference>
<name>A0A1T5LZS6_9GAMM</name>
<keyword evidence="4" id="KW-0998">Cell outer membrane</keyword>
<evidence type="ECO:0000313" key="8">
    <source>
        <dbReference type="EMBL" id="SKC81472.1"/>
    </source>
</evidence>
<protein>
    <submittedName>
        <fullName evidence="8">Beta-barrel assembly machine subunit BamE</fullName>
    </submittedName>
</protein>
<evidence type="ECO:0000256" key="5">
    <source>
        <dbReference type="PROSITE-ProRule" id="PRU00473"/>
    </source>
</evidence>
<dbReference type="CDD" id="cd07185">
    <property type="entry name" value="OmpA_C-like"/>
    <property type="match status" value="1"/>
</dbReference>
<dbReference type="InterPro" id="IPR007450">
    <property type="entry name" value="BamE_dom"/>
</dbReference>
<dbReference type="InterPro" id="IPR006690">
    <property type="entry name" value="OMPA-like_CS"/>
</dbReference>
<dbReference type="PROSITE" id="PS51123">
    <property type="entry name" value="OMPA_2"/>
    <property type="match status" value="1"/>
</dbReference>
<evidence type="ECO:0000256" key="3">
    <source>
        <dbReference type="ARBA" id="ARBA00023136"/>
    </source>
</evidence>
<dbReference type="InterPro" id="IPR050330">
    <property type="entry name" value="Bact_OuterMem_StrucFunc"/>
</dbReference>
<feature type="chain" id="PRO_5012888542" evidence="6">
    <location>
        <begin position="21"/>
        <end position="271"/>
    </location>
</feature>
<dbReference type="PANTHER" id="PTHR30329">
    <property type="entry name" value="STATOR ELEMENT OF FLAGELLAR MOTOR COMPLEX"/>
    <property type="match status" value="1"/>
</dbReference>
<dbReference type="Gene3D" id="3.30.1450.10">
    <property type="match status" value="1"/>
</dbReference>
<dbReference type="RefSeq" id="WP_079726035.1">
    <property type="nucleotide sequence ID" value="NZ_BMCL01000004.1"/>
</dbReference>
<evidence type="ECO:0000313" key="9">
    <source>
        <dbReference type="Proteomes" id="UP000190341"/>
    </source>
</evidence>
<dbReference type="PRINTS" id="PR01021">
    <property type="entry name" value="OMPADOMAIN"/>
</dbReference>
<dbReference type="SUPFAM" id="SSF103088">
    <property type="entry name" value="OmpA-like"/>
    <property type="match status" value="1"/>
</dbReference>
<comment type="subcellular location">
    <subcellularLocation>
        <location evidence="1">Cell outer membrane</location>
    </subcellularLocation>
</comment>
<accession>A0A1T5LZS6</accession>
<organism evidence="8 9">
    <name type="scientific">Pseudoxanthomonas indica</name>
    <dbReference type="NCBI Taxonomy" id="428993"/>
    <lineage>
        <taxon>Bacteria</taxon>
        <taxon>Pseudomonadati</taxon>
        <taxon>Pseudomonadota</taxon>
        <taxon>Gammaproteobacteria</taxon>
        <taxon>Lysobacterales</taxon>
        <taxon>Lysobacteraceae</taxon>
        <taxon>Pseudoxanthomonas</taxon>
    </lineage>
</organism>
<evidence type="ECO:0000259" key="7">
    <source>
        <dbReference type="PROSITE" id="PS51123"/>
    </source>
</evidence>
<gene>
    <name evidence="8" type="ORF">SAMN06296058_3519</name>
</gene>
<dbReference type="InterPro" id="IPR037873">
    <property type="entry name" value="BamE-like"/>
</dbReference>
<dbReference type="Proteomes" id="UP000190341">
    <property type="component" value="Unassembled WGS sequence"/>
</dbReference>
<keyword evidence="2 6" id="KW-0732">Signal</keyword>
<dbReference type="InterPro" id="IPR036737">
    <property type="entry name" value="OmpA-like_sf"/>
</dbReference>
<reference evidence="8 9" key="1">
    <citation type="submission" date="2017-02" db="EMBL/GenBank/DDBJ databases">
        <authorList>
            <person name="Peterson S.W."/>
        </authorList>
    </citation>
    <scope>NUCLEOTIDE SEQUENCE [LARGE SCALE GENOMIC DNA]</scope>
    <source>
        <strain evidence="8 9">P15</strain>
    </source>
</reference>
<dbReference type="InterPro" id="IPR006665">
    <property type="entry name" value="OmpA-like"/>
</dbReference>
<keyword evidence="9" id="KW-1185">Reference proteome</keyword>
<dbReference type="AlphaFoldDB" id="A0A1T5LZS6"/>
<feature type="signal peptide" evidence="6">
    <location>
        <begin position="1"/>
        <end position="20"/>
    </location>
</feature>
<dbReference type="Gene3D" id="3.30.1330.60">
    <property type="entry name" value="OmpA-like domain"/>
    <property type="match status" value="1"/>
</dbReference>
<dbReference type="PROSITE" id="PS01068">
    <property type="entry name" value="OMPA_1"/>
    <property type="match status" value="1"/>
</dbReference>
<dbReference type="STRING" id="428993.SAMN06296058_3519"/>